<dbReference type="PANTHER" id="PTHR24322:SF736">
    <property type="entry name" value="RETINOL DEHYDROGENASE 10"/>
    <property type="match status" value="1"/>
</dbReference>
<comment type="similarity">
    <text evidence="1 3">Belongs to the short-chain dehydrogenases/reductases (SDR) family.</text>
</comment>
<dbReference type="AlphaFoldDB" id="A0A178D3D9"/>
<comment type="caution">
    <text evidence="4">The sequence shown here is derived from an EMBL/GenBank/DDBJ whole genome shotgun (WGS) entry which is preliminary data.</text>
</comment>
<dbReference type="GeneID" id="34588489"/>
<protein>
    <submittedName>
        <fullName evidence="4">Uncharacterized protein</fullName>
    </submittedName>
</protein>
<dbReference type="CDD" id="cd05233">
    <property type="entry name" value="SDR_c"/>
    <property type="match status" value="1"/>
</dbReference>
<dbReference type="EMBL" id="LVCJ01000028">
    <property type="protein sequence ID" value="OAL35691.1"/>
    <property type="molecule type" value="Genomic_DNA"/>
</dbReference>
<dbReference type="OrthoDB" id="1933717at2759"/>
<keyword evidence="2" id="KW-0560">Oxidoreductase</keyword>
<evidence type="ECO:0000256" key="2">
    <source>
        <dbReference type="ARBA" id="ARBA00023002"/>
    </source>
</evidence>
<evidence type="ECO:0000256" key="3">
    <source>
        <dbReference type="RuleBase" id="RU000363"/>
    </source>
</evidence>
<dbReference type="RefSeq" id="XP_022500703.1">
    <property type="nucleotide sequence ID" value="XM_022643366.1"/>
</dbReference>
<organism evidence="4 5">
    <name type="scientific">Fonsecaea nubica</name>
    <dbReference type="NCBI Taxonomy" id="856822"/>
    <lineage>
        <taxon>Eukaryota</taxon>
        <taxon>Fungi</taxon>
        <taxon>Dikarya</taxon>
        <taxon>Ascomycota</taxon>
        <taxon>Pezizomycotina</taxon>
        <taxon>Eurotiomycetes</taxon>
        <taxon>Chaetothyriomycetidae</taxon>
        <taxon>Chaetothyriales</taxon>
        <taxon>Herpotrichiellaceae</taxon>
        <taxon>Fonsecaea</taxon>
    </lineage>
</organism>
<gene>
    <name evidence="4" type="ORF">AYO20_05072</name>
</gene>
<dbReference type="PRINTS" id="PR00080">
    <property type="entry name" value="SDRFAMILY"/>
</dbReference>
<dbReference type="PANTHER" id="PTHR24322">
    <property type="entry name" value="PKSB"/>
    <property type="match status" value="1"/>
</dbReference>
<reference evidence="4 5" key="1">
    <citation type="submission" date="2016-03" db="EMBL/GenBank/DDBJ databases">
        <title>The draft genome sequence of Fonsecaea nubica causative agent of cutaneous subcutaneous infection in human host.</title>
        <authorList>
            <person name="Costa F."/>
            <person name="Sybren D.H."/>
            <person name="Raittz R.T."/>
            <person name="Weiss V.A."/>
            <person name="Leao A.C."/>
            <person name="Gomes R."/>
            <person name="De Souza E.M."/>
            <person name="Pedrosa F.O."/>
            <person name="Steffens M.B."/>
            <person name="Bombassaro A."/>
            <person name="Tadra-Sfeir M.Z."/>
            <person name="Moreno L.F."/>
            <person name="Najafzadeh M.J."/>
            <person name="Felipe M.S."/>
            <person name="Teixeira M."/>
            <person name="Sun J."/>
            <person name="Xi L."/>
            <person name="Castro M.A."/>
            <person name="Vicente V.A."/>
        </authorList>
    </citation>
    <scope>NUCLEOTIDE SEQUENCE [LARGE SCALE GENOMIC DNA]</scope>
    <source>
        <strain evidence="4 5">CBS 269.64</strain>
    </source>
</reference>
<sequence>MDPSKYGVSSIPLNHAPYGPITDDKLKGLNQGKVALVTGGARVWVVGIGRAISQKLALSGANVAIVDRLQDELTETKALCEKYGVTAKTYVVDVTDVEALRAALKRVEEDLGPIDILVNNAGVSPGKPQWMESFEEFWRTIEINFKSAMVTTWALLAQFRERRSGVIINISSRAATVDMPFSTGYTSSKAAVARATSTLQEEIELDGLGDAIQMYALHPGGVLTAMAKNLQGGRKTAELRAEILEKYPSLEQQRTKFHALFKDPPELCGATCAYLASGGAKELRGMYWDCRQDIERVVGYGRERLVKEGKNVLTIGFVDGYENEP</sequence>
<evidence type="ECO:0000256" key="1">
    <source>
        <dbReference type="ARBA" id="ARBA00006484"/>
    </source>
</evidence>
<keyword evidence="5" id="KW-1185">Reference proteome</keyword>
<dbReference type="Proteomes" id="UP000185904">
    <property type="component" value="Unassembled WGS sequence"/>
</dbReference>
<proteinExistence type="inferred from homology"/>
<dbReference type="Gene3D" id="3.40.50.720">
    <property type="entry name" value="NAD(P)-binding Rossmann-like Domain"/>
    <property type="match status" value="1"/>
</dbReference>
<dbReference type="PRINTS" id="PR00081">
    <property type="entry name" value="GDHRDH"/>
</dbReference>
<accession>A0A178D3D9</accession>
<dbReference type="Pfam" id="PF00106">
    <property type="entry name" value="adh_short"/>
    <property type="match status" value="1"/>
</dbReference>
<evidence type="ECO:0000313" key="5">
    <source>
        <dbReference type="Proteomes" id="UP000185904"/>
    </source>
</evidence>
<name>A0A178D3D9_9EURO</name>
<dbReference type="GO" id="GO:0016616">
    <property type="term" value="F:oxidoreductase activity, acting on the CH-OH group of donors, NAD or NADP as acceptor"/>
    <property type="evidence" value="ECO:0007669"/>
    <property type="project" value="TreeGrafter"/>
</dbReference>
<dbReference type="InterPro" id="IPR036291">
    <property type="entry name" value="NAD(P)-bd_dom_sf"/>
</dbReference>
<dbReference type="InterPro" id="IPR002347">
    <property type="entry name" value="SDR_fam"/>
</dbReference>
<evidence type="ECO:0000313" key="4">
    <source>
        <dbReference type="EMBL" id="OAL35691.1"/>
    </source>
</evidence>
<dbReference type="SUPFAM" id="SSF51735">
    <property type="entry name" value="NAD(P)-binding Rossmann-fold domains"/>
    <property type="match status" value="1"/>
</dbReference>